<gene>
    <name evidence="2" type="ORF">LP092_05155</name>
    <name evidence="3" type="ORF">LP129_05460</name>
</gene>
<dbReference type="Proteomes" id="UP001163632">
    <property type="component" value="Chromosome"/>
</dbReference>
<dbReference type="Proteomes" id="UP001163283">
    <property type="component" value="Chromosome"/>
</dbReference>
<proteinExistence type="predicted"/>
<keyword evidence="1" id="KW-1133">Transmembrane helix</keyword>
<dbReference type="GeneID" id="77189029"/>
<evidence type="ECO:0000256" key="1">
    <source>
        <dbReference type="SAM" id="Phobius"/>
    </source>
</evidence>
<organism evidence="3 4">
    <name type="scientific">Moraxella bovis</name>
    <dbReference type="NCBI Taxonomy" id="476"/>
    <lineage>
        <taxon>Bacteria</taxon>
        <taxon>Pseudomonadati</taxon>
        <taxon>Pseudomonadota</taxon>
        <taxon>Gammaproteobacteria</taxon>
        <taxon>Moraxellales</taxon>
        <taxon>Moraxellaceae</taxon>
        <taxon>Moraxella</taxon>
    </lineage>
</organism>
<evidence type="ECO:0000313" key="2">
    <source>
        <dbReference type="EMBL" id="UZA04130.1"/>
    </source>
</evidence>
<name>A0AAQ2Q6Z2_MORBO</name>
<evidence type="ECO:0000313" key="5">
    <source>
        <dbReference type="Proteomes" id="UP001163632"/>
    </source>
</evidence>
<keyword evidence="5" id="KW-1185">Reference proteome</keyword>
<keyword evidence="1" id="KW-0812">Transmembrane</keyword>
<dbReference type="EMBL" id="CP087781">
    <property type="protein sequence ID" value="UZA52582.1"/>
    <property type="molecule type" value="Genomic_DNA"/>
</dbReference>
<dbReference type="EMBL" id="CP087830">
    <property type="protein sequence ID" value="UZA04130.1"/>
    <property type="molecule type" value="Genomic_DNA"/>
</dbReference>
<dbReference type="AlphaFoldDB" id="A0AAQ2Q6Z2"/>
<dbReference type="RefSeq" id="WP_264682761.1">
    <property type="nucleotide sequence ID" value="NZ_CP087765.1"/>
</dbReference>
<accession>A0AAQ2Q6Z2</accession>
<evidence type="ECO:0000313" key="4">
    <source>
        <dbReference type="Proteomes" id="UP001163283"/>
    </source>
</evidence>
<evidence type="ECO:0000313" key="3">
    <source>
        <dbReference type="EMBL" id="UZA52582.1"/>
    </source>
</evidence>
<feature type="transmembrane region" description="Helical" evidence="1">
    <location>
        <begin position="26"/>
        <end position="43"/>
    </location>
</feature>
<sequence length="46" mass="5422">MAYIACGVFWSVLVICTTILHLHDKTTWFLWVLIIFWACFGFPKND</sequence>
<reference evidence="3 4" key="1">
    <citation type="journal article" date="2022" name="BMC Microbiol.">
        <title>Whole genome sequencing of Moraxella bovis strains from North America reveals two genotypes with different genetic determinants.</title>
        <authorList>
            <person name="Wynn E.L."/>
            <person name="Hille M.M."/>
            <person name="Loy J.D."/>
            <person name="Schuller G."/>
            <person name="Kuhn K.L."/>
            <person name="Dickey A.M."/>
            <person name="Bono J.L."/>
            <person name="Clawson M.L."/>
        </authorList>
    </citation>
    <scope>NUCLEOTIDE SEQUENCE [LARGE SCALE GENOMIC DNA]</scope>
    <source>
        <strain evidence="2">SAM102599</strain>
        <strain evidence="3 4">SAM57978</strain>
    </source>
</reference>
<keyword evidence="1" id="KW-0472">Membrane</keyword>
<protein>
    <submittedName>
        <fullName evidence="3">Uncharacterized protein</fullName>
    </submittedName>
</protein>